<protein>
    <recommendedName>
        <fullName evidence="6">RING-type domain-containing protein</fullName>
    </recommendedName>
</protein>
<dbReference type="InterPro" id="IPR050143">
    <property type="entry name" value="TRIM/RBCC"/>
</dbReference>
<proteinExistence type="predicted"/>
<dbReference type="GO" id="GO:0008270">
    <property type="term" value="F:zinc ion binding"/>
    <property type="evidence" value="ECO:0007669"/>
    <property type="project" value="UniProtKB-KW"/>
</dbReference>
<evidence type="ECO:0000256" key="3">
    <source>
        <dbReference type="ARBA" id="ARBA00022833"/>
    </source>
</evidence>
<feature type="region of interest" description="Disordered" evidence="5">
    <location>
        <begin position="455"/>
        <end position="475"/>
    </location>
</feature>
<comment type="caution">
    <text evidence="7">The sequence shown here is derived from an EMBL/GenBank/DDBJ whole genome shotgun (WGS) entry which is preliminary data.</text>
</comment>
<evidence type="ECO:0000256" key="4">
    <source>
        <dbReference type="PROSITE-ProRule" id="PRU00175"/>
    </source>
</evidence>
<dbReference type="PROSITE" id="PS00518">
    <property type="entry name" value="ZF_RING_1"/>
    <property type="match status" value="1"/>
</dbReference>
<accession>A0AAV4BM57</accession>
<evidence type="ECO:0000313" key="7">
    <source>
        <dbReference type="EMBL" id="GFO21229.1"/>
    </source>
</evidence>
<feature type="compositionally biased region" description="Basic and acidic residues" evidence="5">
    <location>
        <begin position="178"/>
        <end position="187"/>
    </location>
</feature>
<dbReference type="PROSITE" id="PS50089">
    <property type="entry name" value="ZF_RING_2"/>
    <property type="match status" value="1"/>
</dbReference>
<keyword evidence="3" id="KW-0862">Zinc</keyword>
<dbReference type="Pfam" id="PF15227">
    <property type="entry name" value="zf-C3HC4_4"/>
    <property type="match status" value="1"/>
</dbReference>
<evidence type="ECO:0000256" key="5">
    <source>
        <dbReference type="SAM" id="MobiDB-lite"/>
    </source>
</evidence>
<dbReference type="Proteomes" id="UP000735302">
    <property type="component" value="Unassembled WGS sequence"/>
</dbReference>
<evidence type="ECO:0000256" key="1">
    <source>
        <dbReference type="ARBA" id="ARBA00022723"/>
    </source>
</evidence>
<evidence type="ECO:0000313" key="8">
    <source>
        <dbReference type="Proteomes" id="UP000735302"/>
    </source>
</evidence>
<name>A0AAV4BM57_9GAST</name>
<keyword evidence="8" id="KW-1185">Reference proteome</keyword>
<reference evidence="7 8" key="1">
    <citation type="journal article" date="2021" name="Elife">
        <title>Chloroplast acquisition without the gene transfer in kleptoplastic sea slugs, Plakobranchus ocellatus.</title>
        <authorList>
            <person name="Maeda T."/>
            <person name="Takahashi S."/>
            <person name="Yoshida T."/>
            <person name="Shimamura S."/>
            <person name="Takaki Y."/>
            <person name="Nagai Y."/>
            <person name="Toyoda A."/>
            <person name="Suzuki Y."/>
            <person name="Arimoto A."/>
            <person name="Ishii H."/>
            <person name="Satoh N."/>
            <person name="Nishiyama T."/>
            <person name="Hasebe M."/>
            <person name="Maruyama T."/>
            <person name="Minagawa J."/>
            <person name="Obokata J."/>
            <person name="Shigenobu S."/>
        </authorList>
    </citation>
    <scope>NUCLEOTIDE SEQUENCE [LARGE SCALE GENOMIC DNA]</scope>
</reference>
<dbReference type="InterPro" id="IPR017907">
    <property type="entry name" value="Znf_RING_CS"/>
</dbReference>
<dbReference type="Gene3D" id="3.30.40.10">
    <property type="entry name" value="Zinc/RING finger domain, C3HC4 (zinc finger)"/>
    <property type="match status" value="1"/>
</dbReference>
<dbReference type="SUPFAM" id="SSF57850">
    <property type="entry name" value="RING/U-box"/>
    <property type="match status" value="1"/>
</dbReference>
<feature type="compositionally biased region" description="Low complexity" evidence="5">
    <location>
        <begin position="321"/>
        <end position="332"/>
    </location>
</feature>
<gene>
    <name evidence="7" type="ORF">PoB_004773400</name>
</gene>
<feature type="region of interest" description="Disordered" evidence="5">
    <location>
        <begin position="168"/>
        <end position="187"/>
    </location>
</feature>
<feature type="compositionally biased region" description="Low complexity" evidence="5">
    <location>
        <begin position="292"/>
        <end position="305"/>
    </location>
</feature>
<sequence length="590" mass="66449">MSNTSSNQPTDKGGSLLQSEVLFRTFGGDAMQALRCGICMEFFEVPIVLPCGHTFCLHCLTEMCKHAIQTSVTCPLQDLRIGCPQCRVLIYASPILDRNVTCNFVIQSLIECLRVKTVEGRLLMLLGDEEDGDDDDNDDADDNDDHDNTSNGGDDLLMMKMMRMNNAAAGSSCDENDDKQTKGVNTDEARVGSKIRLVGDIEMDRIIQDVDRLNEALGKRSVLDMAYFEVDQIRRQHLHAEGVSKREGEENGLFTRNKWRCLKPSCTSISRMPPAVQLGPDRQQKQWIHLIQQQKSAQQQNQQYHHGQEQQHHHYANQPLRQQQLQQSFQQRDPTRSFGWPGCAGQGLRVVAAPPTSSLPSSSSSSSSSSLLLSSLSIPSTAPACSTSSSQSLSSFRHNLNSCSLKLSQQQLQQQLQQQQPQQRQPQLQRQEQQLLQPQTSHYYLYEKNQSHLSQSYQQKQLQNTERTQLQQQQQVQHVQNHALQPHPMRQTINQQLQQQQHQATSAQSKMAAVLPVQRPSGSGETESMDQIRVLGTQFAHPTPHQTLSLLHGHTARLDNDPAVMSYSYRAETNHISNNNSNNNTRATRQ</sequence>
<evidence type="ECO:0000256" key="2">
    <source>
        <dbReference type="ARBA" id="ARBA00022771"/>
    </source>
</evidence>
<feature type="compositionally biased region" description="Acidic residues" evidence="5">
    <location>
        <begin position="128"/>
        <end position="145"/>
    </location>
</feature>
<dbReference type="EMBL" id="BLXT01005251">
    <property type="protein sequence ID" value="GFO21229.1"/>
    <property type="molecule type" value="Genomic_DNA"/>
</dbReference>
<dbReference type="InterPro" id="IPR001841">
    <property type="entry name" value="Znf_RING"/>
</dbReference>
<dbReference type="PANTHER" id="PTHR24103">
    <property type="entry name" value="E3 UBIQUITIN-PROTEIN LIGASE TRIM"/>
    <property type="match status" value="1"/>
</dbReference>
<feature type="region of interest" description="Disordered" evidence="5">
    <location>
        <begin position="321"/>
        <end position="340"/>
    </location>
</feature>
<dbReference type="AlphaFoldDB" id="A0AAV4BM57"/>
<feature type="region of interest" description="Disordered" evidence="5">
    <location>
        <begin position="128"/>
        <end position="155"/>
    </location>
</feature>
<dbReference type="InterPro" id="IPR013083">
    <property type="entry name" value="Znf_RING/FYVE/PHD"/>
</dbReference>
<evidence type="ECO:0000259" key="6">
    <source>
        <dbReference type="PROSITE" id="PS50089"/>
    </source>
</evidence>
<feature type="compositionally biased region" description="Low complexity" evidence="5">
    <location>
        <begin position="461"/>
        <end position="475"/>
    </location>
</feature>
<dbReference type="SMART" id="SM00184">
    <property type="entry name" value="RING"/>
    <property type="match status" value="1"/>
</dbReference>
<feature type="domain" description="RING-type" evidence="6">
    <location>
        <begin position="36"/>
        <end position="87"/>
    </location>
</feature>
<feature type="region of interest" description="Disordered" evidence="5">
    <location>
        <begin position="292"/>
        <end position="315"/>
    </location>
</feature>
<keyword evidence="1" id="KW-0479">Metal-binding</keyword>
<keyword evidence="2 4" id="KW-0863">Zinc-finger</keyword>
<organism evidence="7 8">
    <name type="scientific">Plakobranchus ocellatus</name>
    <dbReference type="NCBI Taxonomy" id="259542"/>
    <lineage>
        <taxon>Eukaryota</taxon>
        <taxon>Metazoa</taxon>
        <taxon>Spiralia</taxon>
        <taxon>Lophotrochozoa</taxon>
        <taxon>Mollusca</taxon>
        <taxon>Gastropoda</taxon>
        <taxon>Heterobranchia</taxon>
        <taxon>Euthyneura</taxon>
        <taxon>Panpulmonata</taxon>
        <taxon>Sacoglossa</taxon>
        <taxon>Placobranchoidea</taxon>
        <taxon>Plakobranchidae</taxon>
        <taxon>Plakobranchus</taxon>
    </lineage>
</organism>